<evidence type="ECO:0000256" key="5">
    <source>
        <dbReference type="ARBA" id="ARBA00023136"/>
    </source>
</evidence>
<dbReference type="InterPro" id="IPR036259">
    <property type="entry name" value="MFS_trans_sf"/>
</dbReference>
<evidence type="ECO:0000313" key="8">
    <source>
        <dbReference type="EMBL" id="QZN95582.1"/>
    </source>
</evidence>
<dbReference type="InterPro" id="IPR020846">
    <property type="entry name" value="MFS_dom"/>
</dbReference>
<dbReference type="EMBL" id="CP081864">
    <property type="protein sequence ID" value="QZN95582.1"/>
    <property type="molecule type" value="Genomic_DNA"/>
</dbReference>
<proteinExistence type="predicted"/>
<gene>
    <name evidence="8" type="primary">uhpC</name>
    <name evidence="8" type="ORF">K6K13_20880</name>
</gene>
<reference evidence="8 9" key="1">
    <citation type="submission" date="2021-08" db="EMBL/GenBank/DDBJ databases">
        <title>Culture and genomic analysis of Symbiopectobacterium purcellii sp. nov. gen. nov., isolated from the leafhopper Empoasca decipiens.</title>
        <authorList>
            <person name="Nadal-Jimenez P."/>
            <person name="Siozios S."/>
            <person name="Halliday N."/>
            <person name="Camara M."/>
            <person name="Hurst G.D.D."/>
        </authorList>
    </citation>
    <scope>NUCLEOTIDE SEQUENCE [LARGE SCALE GENOMIC DNA]</scope>
    <source>
        <strain evidence="8 9">SyEd1</strain>
    </source>
</reference>
<feature type="transmembrane region" description="Helical" evidence="6">
    <location>
        <begin position="394"/>
        <end position="418"/>
    </location>
</feature>
<organism evidence="8 9">
    <name type="scientific">Symbiopectobacterium purcellii</name>
    <dbReference type="NCBI Taxonomy" id="2871826"/>
    <lineage>
        <taxon>Bacteria</taxon>
        <taxon>Pseudomonadati</taxon>
        <taxon>Pseudomonadota</taxon>
        <taxon>Gammaproteobacteria</taxon>
        <taxon>Enterobacterales</taxon>
        <taxon>Enterobacteriaceae</taxon>
    </lineage>
</organism>
<dbReference type="Pfam" id="PF07690">
    <property type="entry name" value="MFS_1"/>
    <property type="match status" value="1"/>
</dbReference>
<dbReference type="RefSeq" id="WP_222158674.1">
    <property type="nucleotide sequence ID" value="NZ_CP081864.1"/>
</dbReference>
<feature type="transmembrane region" description="Helical" evidence="6">
    <location>
        <begin position="277"/>
        <end position="297"/>
    </location>
</feature>
<feature type="transmembrane region" description="Helical" evidence="6">
    <location>
        <begin position="170"/>
        <end position="190"/>
    </location>
</feature>
<dbReference type="Proteomes" id="UP000825886">
    <property type="component" value="Chromosome"/>
</dbReference>
<name>A0ABX9AK79_9ENTR</name>
<dbReference type="InterPro" id="IPR051337">
    <property type="entry name" value="OPA_Antiporter"/>
</dbReference>
<feature type="transmembrane region" description="Helical" evidence="6">
    <location>
        <begin position="238"/>
        <end position="257"/>
    </location>
</feature>
<keyword evidence="2" id="KW-1003">Cell membrane</keyword>
<feature type="transmembrane region" description="Helical" evidence="6">
    <location>
        <begin position="333"/>
        <end position="357"/>
    </location>
</feature>
<sequence length="440" mass="48069">MSADPISITAHYRYWRGRLLISMVVGYAAFYLTRRSVTFAMPVMQVELGLDKADIGLLGTLFYLAYGGSKFVSGMVHDRIGARWFMGVGLLMTGVLNIAFAFSASLPALLLIWTLNGFFQGWGWPPCARLLTHWYSRNERGLWWGCWNTSINIGGAAVPLLSGVLAASQGWQAALLIPGAVAIVLGGLLCRQLCGTPREEGLPTVGQWRRDPLELRQEQQSAPMSLGQMLSRTILRNGIIWILALSYVLVHLIRIALNDWGNLWLTESHGVQLLSANATVMLFELGGLFGALFAGWGSDLLFRGQRAPMILLFSLGLFLSVTAIWLVPIHHYALLAVNFFIIGFFVFGPQMLIGLAATEYVHKEAAGTVTGFLGLFAYLGAALAGWPLAQWMQFYGWSGFFALLTLAAACVGLLLMPLMMAGTSRSHMHPSRGPNASGPP</sequence>
<evidence type="ECO:0000313" key="9">
    <source>
        <dbReference type="Proteomes" id="UP000825886"/>
    </source>
</evidence>
<dbReference type="PIRSF" id="PIRSF002808">
    <property type="entry name" value="Hexose_phosphate_transp"/>
    <property type="match status" value="1"/>
</dbReference>
<evidence type="ECO:0000256" key="2">
    <source>
        <dbReference type="ARBA" id="ARBA00022475"/>
    </source>
</evidence>
<keyword evidence="8" id="KW-0675">Receptor</keyword>
<keyword evidence="5 6" id="KW-0472">Membrane</keyword>
<evidence type="ECO:0000256" key="4">
    <source>
        <dbReference type="ARBA" id="ARBA00022989"/>
    </source>
</evidence>
<dbReference type="InterPro" id="IPR011701">
    <property type="entry name" value="MFS"/>
</dbReference>
<feature type="transmembrane region" description="Helical" evidence="6">
    <location>
        <begin position="369"/>
        <end position="388"/>
    </location>
</feature>
<dbReference type="PROSITE" id="PS50850">
    <property type="entry name" value="MFS"/>
    <property type="match status" value="1"/>
</dbReference>
<keyword evidence="3 6" id="KW-0812">Transmembrane</keyword>
<accession>A0ABX9AK79</accession>
<dbReference type="PANTHER" id="PTHR43826:SF3">
    <property type="entry name" value="GLUCOSE-6-PHOSPHATE EXCHANGER SLC37A4"/>
    <property type="match status" value="1"/>
</dbReference>
<comment type="subcellular location">
    <subcellularLocation>
        <location evidence="1">Endomembrane system</location>
        <topology evidence="1">Multi-pass membrane protein</topology>
    </subcellularLocation>
</comment>
<dbReference type="PANTHER" id="PTHR43826">
    <property type="entry name" value="GLUCOSE-6-PHOSPHATE EXCHANGER SLC37A4"/>
    <property type="match status" value="1"/>
</dbReference>
<keyword evidence="9" id="KW-1185">Reference proteome</keyword>
<dbReference type="InterPro" id="IPR000849">
    <property type="entry name" value="Sugar_P_transporter"/>
</dbReference>
<keyword evidence="4 6" id="KW-1133">Transmembrane helix</keyword>
<evidence type="ECO:0000256" key="3">
    <source>
        <dbReference type="ARBA" id="ARBA00022692"/>
    </source>
</evidence>
<dbReference type="NCBIfam" id="NF008661">
    <property type="entry name" value="PRK11663.1"/>
    <property type="match status" value="1"/>
</dbReference>
<feature type="transmembrane region" description="Helical" evidence="6">
    <location>
        <begin position="53"/>
        <end position="72"/>
    </location>
</feature>
<dbReference type="SUPFAM" id="SSF103473">
    <property type="entry name" value="MFS general substrate transporter"/>
    <property type="match status" value="1"/>
</dbReference>
<protein>
    <submittedName>
        <fullName evidence="8">MFS transporter family glucose-6-phosphate receptor UhpC</fullName>
    </submittedName>
</protein>
<evidence type="ECO:0000259" key="7">
    <source>
        <dbReference type="PROSITE" id="PS50850"/>
    </source>
</evidence>
<dbReference type="Gene3D" id="1.20.1250.20">
    <property type="entry name" value="MFS general substrate transporter like domains"/>
    <property type="match status" value="2"/>
</dbReference>
<feature type="domain" description="Major facilitator superfamily (MFS) profile" evidence="7">
    <location>
        <begin position="19"/>
        <end position="425"/>
    </location>
</feature>
<feature type="transmembrane region" description="Helical" evidence="6">
    <location>
        <begin position="84"/>
        <end position="115"/>
    </location>
</feature>
<feature type="transmembrane region" description="Helical" evidence="6">
    <location>
        <begin position="15"/>
        <end position="33"/>
    </location>
</feature>
<evidence type="ECO:0000256" key="6">
    <source>
        <dbReference type="SAM" id="Phobius"/>
    </source>
</evidence>
<feature type="transmembrane region" description="Helical" evidence="6">
    <location>
        <begin position="309"/>
        <end position="327"/>
    </location>
</feature>
<evidence type="ECO:0000256" key="1">
    <source>
        <dbReference type="ARBA" id="ARBA00004127"/>
    </source>
</evidence>